<keyword evidence="2" id="KW-0175">Coiled coil</keyword>
<feature type="coiled-coil region" evidence="2">
    <location>
        <begin position="42"/>
        <end position="94"/>
    </location>
</feature>
<reference evidence="4" key="1">
    <citation type="submission" date="2014-09" db="EMBL/GenBank/DDBJ databases">
        <authorList>
            <person name="Mudge J."/>
            <person name="Ramaraj T."/>
            <person name="Lindquist I.E."/>
            <person name="Bharti A.K."/>
            <person name="Sundararajan A."/>
            <person name="Cameron C.T."/>
            <person name="Woodward J.E."/>
            <person name="May G.D."/>
            <person name="Brubaker C."/>
            <person name="Broadhvest J."/>
            <person name="Wilkins T.A."/>
        </authorList>
    </citation>
    <scope>NUCLEOTIDE SEQUENCE</scope>
    <source>
        <strain evidence="4">cv. AKA8401</strain>
    </source>
</reference>
<sequence length="130" mass="15525">MAESVASAAVENVTNQAMTYASPYLRYFFCYGEIVQDFTNQRNALKLRKQRVDTRVDEAKRQIEVIYEDVEDWLKRAEKELEETQNLQDEIDRVKCFKWCPKWGWRYCLSGLSWFSSRNRVHHIHGFHGL</sequence>
<evidence type="ECO:0000256" key="1">
    <source>
        <dbReference type="ARBA" id="ARBA00022821"/>
    </source>
</evidence>
<dbReference type="PANTHER" id="PTHR33463">
    <property type="entry name" value="NB-ARC DOMAIN-CONTAINING PROTEIN-RELATED"/>
    <property type="match status" value="1"/>
</dbReference>
<name>A0A0B0PC28_GOSAR</name>
<evidence type="ECO:0000313" key="3">
    <source>
        <dbReference type="EMBL" id="KHG21919.1"/>
    </source>
</evidence>
<dbReference type="EMBL" id="KN420087">
    <property type="protein sequence ID" value="KHG21919.1"/>
    <property type="molecule type" value="Genomic_DNA"/>
</dbReference>
<evidence type="ECO:0000313" key="4">
    <source>
        <dbReference type="Proteomes" id="UP000032142"/>
    </source>
</evidence>
<protein>
    <submittedName>
        <fullName evidence="3">Keratin, type II cytoskeletal 1</fullName>
    </submittedName>
</protein>
<accession>A0A0B0PC28</accession>
<dbReference type="AlphaFoldDB" id="A0A0B0PC28"/>
<dbReference type="Proteomes" id="UP000032142">
    <property type="component" value="Unassembled WGS sequence"/>
</dbReference>
<dbReference type="InterPro" id="IPR050905">
    <property type="entry name" value="Plant_NBS-LRR"/>
</dbReference>
<keyword evidence="4" id="KW-1185">Reference proteome</keyword>
<proteinExistence type="predicted"/>
<keyword evidence="1" id="KW-0611">Plant defense</keyword>
<evidence type="ECO:0000256" key="2">
    <source>
        <dbReference type="SAM" id="Coils"/>
    </source>
</evidence>
<gene>
    <name evidence="3" type="ORF">F383_27790</name>
</gene>
<dbReference type="PANTHER" id="PTHR33463:SF117">
    <property type="entry name" value="CC-NBS-LRR RESISTANCE PROTEIN"/>
    <property type="match status" value="1"/>
</dbReference>
<organism evidence="3 4">
    <name type="scientific">Gossypium arboreum</name>
    <name type="common">Tree cotton</name>
    <name type="synonym">Gossypium nanking</name>
    <dbReference type="NCBI Taxonomy" id="29729"/>
    <lineage>
        <taxon>Eukaryota</taxon>
        <taxon>Viridiplantae</taxon>
        <taxon>Streptophyta</taxon>
        <taxon>Embryophyta</taxon>
        <taxon>Tracheophyta</taxon>
        <taxon>Spermatophyta</taxon>
        <taxon>Magnoliopsida</taxon>
        <taxon>eudicotyledons</taxon>
        <taxon>Gunneridae</taxon>
        <taxon>Pentapetalae</taxon>
        <taxon>rosids</taxon>
        <taxon>malvids</taxon>
        <taxon>Malvales</taxon>
        <taxon>Malvaceae</taxon>
        <taxon>Malvoideae</taxon>
        <taxon>Gossypium</taxon>
    </lineage>
</organism>